<dbReference type="Pfam" id="PF11203">
    <property type="entry name" value="EccE"/>
    <property type="match status" value="1"/>
</dbReference>
<keyword evidence="6" id="KW-0472">Membrane</keyword>
<accession>A0A2X4UT07</accession>
<dbReference type="Proteomes" id="UP000249091">
    <property type="component" value="Chromosome 1"/>
</dbReference>
<dbReference type="InterPro" id="IPR050051">
    <property type="entry name" value="EccE_dom"/>
</dbReference>
<evidence type="ECO:0000256" key="1">
    <source>
        <dbReference type="ARBA" id="ARBA00004236"/>
    </source>
</evidence>
<keyword evidence="4" id="KW-0812">Transmembrane</keyword>
<evidence type="ECO:0000313" key="8">
    <source>
        <dbReference type="EMBL" id="SQI37782.1"/>
    </source>
</evidence>
<keyword evidence="5" id="KW-1133">Transmembrane helix</keyword>
<dbReference type="NCBIfam" id="TIGR03923">
    <property type="entry name" value="T7SS_EccE"/>
    <property type="match status" value="1"/>
</dbReference>
<protein>
    <submittedName>
        <fullName evidence="8">Type VII secretion protein EccE</fullName>
    </submittedName>
</protein>
<dbReference type="EMBL" id="LS483468">
    <property type="protein sequence ID" value="SQI37782.1"/>
    <property type="molecule type" value="Genomic_DNA"/>
</dbReference>
<dbReference type="KEGG" id="rcr:NCTC10994_03761"/>
<dbReference type="GO" id="GO:0005886">
    <property type="term" value="C:plasma membrane"/>
    <property type="evidence" value="ECO:0007669"/>
    <property type="project" value="UniProtKB-SubCell"/>
</dbReference>
<comment type="similarity">
    <text evidence="2">Belongs to the EccE family.</text>
</comment>
<evidence type="ECO:0000256" key="4">
    <source>
        <dbReference type="ARBA" id="ARBA00022692"/>
    </source>
</evidence>
<dbReference type="InterPro" id="IPR021368">
    <property type="entry name" value="T7SS_EccE"/>
</dbReference>
<evidence type="ECO:0000256" key="3">
    <source>
        <dbReference type="ARBA" id="ARBA00022475"/>
    </source>
</evidence>
<proteinExistence type="inferred from homology"/>
<gene>
    <name evidence="8" type="ORF">NCTC10994_03761</name>
</gene>
<keyword evidence="9" id="KW-1185">Reference proteome</keyword>
<evidence type="ECO:0000259" key="7">
    <source>
        <dbReference type="Pfam" id="PF11203"/>
    </source>
</evidence>
<evidence type="ECO:0000256" key="6">
    <source>
        <dbReference type="ARBA" id="ARBA00023136"/>
    </source>
</evidence>
<reference evidence="8 9" key="1">
    <citation type="submission" date="2018-06" db="EMBL/GenBank/DDBJ databases">
        <authorList>
            <consortium name="Pathogen Informatics"/>
            <person name="Doyle S."/>
        </authorList>
    </citation>
    <scope>NUCLEOTIDE SEQUENCE [LARGE SCALE GENOMIC DNA]</scope>
    <source>
        <strain evidence="8 9">NCTC10994</strain>
    </source>
</reference>
<evidence type="ECO:0000256" key="2">
    <source>
        <dbReference type="ARBA" id="ARBA00007759"/>
    </source>
</evidence>
<comment type="subcellular location">
    <subcellularLocation>
        <location evidence="1">Cell membrane</location>
    </subcellularLocation>
</comment>
<feature type="domain" description="Type VII secretion system protein EccE" evidence="7">
    <location>
        <begin position="189"/>
        <end position="274"/>
    </location>
</feature>
<evidence type="ECO:0000313" key="9">
    <source>
        <dbReference type="Proteomes" id="UP000249091"/>
    </source>
</evidence>
<keyword evidence="3" id="KW-1003">Cell membrane</keyword>
<sequence length="552" mass="58041">MLQGAQPDRIGGDMDVAARRGRSRGVIRLVVAQVSAAIVWAGVQGVTTSAWVPLTAAVLVALTVSVPVRGVDAVGLAGALIRYRFGRPASAAVVRDFPQPSGQPIGLSWDAPYVTAVIEVVPPPGQVTRAGREVVDTDVGLPLDAIASCLRRHDVVLDGIDVVVHGWRVRDATPAGQVYAHLLGPLPVAAERTVWLAVRLNTATCREAIARRGGGTEGAAHTVGAAARRVVRVLVDAGCAGRLLTASEIEFASGRVAHGVSPAEFRRHPHHVPVPMGFNVGGHFDARRFDRAAATSVWTYPALASTLVVRLRPGDRGAVRVGGSARFTVRSASVPALDGLRCPYGADRQALTAALPVAVPRLEHVVPLRDTRPGEFEDLALPSGGCGQLVGSDDAGRAVTVRLFGPGVRSVHVAGELYLAKQIVFRAVAVGARVLLYTDRVGAWRSLLDSAAGPDRLRVAGDYTDDGSFDTVVYDGVRPTTVPPHVSAIHIHMQPDGLPAERPTVSVLQPEASGDRILLTAGTVRVDLTLVTIAAETTHIGRPRIQEPVPAS</sequence>
<dbReference type="AlphaFoldDB" id="A0A2X4UT07"/>
<dbReference type="STRING" id="1219011.GCA_001895045_01646"/>
<name>A0A2X4UT07_9NOCA</name>
<organism evidence="8 9">
    <name type="scientific">Rhodococcus coprophilus</name>
    <dbReference type="NCBI Taxonomy" id="38310"/>
    <lineage>
        <taxon>Bacteria</taxon>
        <taxon>Bacillati</taxon>
        <taxon>Actinomycetota</taxon>
        <taxon>Actinomycetes</taxon>
        <taxon>Mycobacteriales</taxon>
        <taxon>Nocardiaceae</taxon>
        <taxon>Rhodococcus</taxon>
    </lineage>
</organism>
<evidence type="ECO:0000256" key="5">
    <source>
        <dbReference type="ARBA" id="ARBA00022989"/>
    </source>
</evidence>